<evidence type="ECO:0000313" key="1">
    <source>
        <dbReference type="EMBL" id="KAK0179378.1"/>
    </source>
</evidence>
<protein>
    <submittedName>
        <fullName evidence="1">Uncharacterized protein</fullName>
    </submittedName>
</protein>
<proteinExistence type="predicted"/>
<dbReference type="Proteomes" id="UP001168972">
    <property type="component" value="Unassembled WGS sequence"/>
</dbReference>
<organism evidence="1 2">
    <name type="scientific">Microctonus hyperodae</name>
    <name type="common">Parasitoid wasp</name>
    <dbReference type="NCBI Taxonomy" id="165561"/>
    <lineage>
        <taxon>Eukaryota</taxon>
        <taxon>Metazoa</taxon>
        <taxon>Ecdysozoa</taxon>
        <taxon>Arthropoda</taxon>
        <taxon>Hexapoda</taxon>
        <taxon>Insecta</taxon>
        <taxon>Pterygota</taxon>
        <taxon>Neoptera</taxon>
        <taxon>Endopterygota</taxon>
        <taxon>Hymenoptera</taxon>
        <taxon>Apocrita</taxon>
        <taxon>Ichneumonoidea</taxon>
        <taxon>Braconidae</taxon>
        <taxon>Euphorinae</taxon>
        <taxon>Microctonus</taxon>
    </lineage>
</organism>
<accession>A0AA39KZ95</accession>
<reference evidence="1" key="1">
    <citation type="journal article" date="2023" name="bioRxiv">
        <title>Scaffold-level genome assemblies of two parasitoid biocontrol wasps reveal the parthenogenesis mechanism and an associated novel virus.</title>
        <authorList>
            <person name="Inwood S."/>
            <person name="Skelly J."/>
            <person name="Guhlin J."/>
            <person name="Harrop T."/>
            <person name="Goldson S."/>
            <person name="Dearden P."/>
        </authorList>
    </citation>
    <scope>NUCLEOTIDE SEQUENCE</scope>
    <source>
        <strain evidence="1">Lincoln</strain>
        <tissue evidence="1">Whole body</tissue>
    </source>
</reference>
<reference evidence="1" key="2">
    <citation type="submission" date="2023-03" db="EMBL/GenBank/DDBJ databases">
        <authorList>
            <person name="Inwood S.N."/>
            <person name="Skelly J.G."/>
            <person name="Guhlin J."/>
            <person name="Harrop T.W.R."/>
            <person name="Goldson S.G."/>
            <person name="Dearden P.K."/>
        </authorList>
    </citation>
    <scope>NUCLEOTIDE SEQUENCE</scope>
    <source>
        <strain evidence="1">Lincoln</strain>
        <tissue evidence="1">Whole body</tissue>
    </source>
</reference>
<dbReference type="EMBL" id="JAQQBR010000003">
    <property type="protein sequence ID" value="KAK0179378.1"/>
    <property type="molecule type" value="Genomic_DNA"/>
</dbReference>
<evidence type="ECO:0000313" key="2">
    <source>
        <dbReference type="Proteomes" id="UP001168972"/>
    </source>
</evidence>
<keyword evidence="2" id="KW-1185">Reference proteome</keyword>
<gene>
    <name evidence="1" type="ORF">PV327_005136</name>
</gene>
<dbReference type="AlphaFoldDB" id="A0AA39KZ95"/>
<dbReference type="InterPro" id="IPR032675">
    <property type="entry name" value="LRR_dom_sf"/>
</dbReference>
<comment type="caution">
    <text evidence="1">The sequence shown here is derived from an EMBL/GenBank/DDBJ whole genome shotgun (WGS) entry which is preliminary data.</text>
</comment>
<name>A0AA39KZ95_MICHY</name>
<dbReference type="SUPFAM" id="SSF52047">
    <property type="entry name" value="RNI-like"/>
    <property type="match status" value="1"/>
</dbReference>
<dbReference type="Gene3D" id="3.80.10.10">
    <property type="entry name" value="Ribonuclease Inhibitor"/>
    <property type="match status" value="1"/>
</dbReference>
<sequence>MGSIHKIWCSVVDHRNLEEIVGIQDDVFKVWTDDPKDIKEPLEKYGSDLKKIIIQDEGDEDIPPSIYQLLAKCTKLNYARVECRDHDRLELFLKYLPADNLEDLSINFRNTREDYHKNNDKITSRLNPLMRNVLEKTLKLKSLELNYVPISKLPYIGGMETLKSLYINTRNLPLFNFDMQKLKNLETLSISFDYIKNENTITELIRTCRKLHSIRFNASRILPRAVLNEMMSLPNLRRLHLSTTSDSYELWHNFSNLEEIRISQYKPLKSTEDEIKSFIQRSSNLKTYYFLFESCGEFNKLFHQLSCQMGHECENHYPNEWTNWYNSTPF</sequence>